<dbReference type="GO" id="GO:0098552">
    <property type="term" value="C:side of membrane"/>
    <property type="evidence" value="ECO:0007669"/>
    <property type="project" value="UniProtKB-KW"/>
</dbReference>
<evidence type="ECO:0000256" key="8">
    <source>
        <dbReference type="ARBA" id="ARBA00023288"/>
    </source>
</evidence>
<evidence type="ECO:0000256" key="7">
    <source>
        <dbReference type="ARBA" id="ARBA00023180"/>
    </source>
</evidence>
<dbReference type="KEGG" id="acs:100562704"/>
<evidence type="ECO:0000256" key="9">
    <source>
        <dbReference type="SAM" id="MobiDB-lite"/>
    </source>
</evidence>
<evidence type="ECO:0000313" key="11">
    <source>
        <dbReference type="Proteomes" id="UP000001646"/>
    </source>
</evidence>
<evidence type="ECO:0000256" key="6">
    <source>
        <dbReference type="ARBA" id="ARBA00023136"/>
    </source>
</evidence>
<evidence type="ECO:0000256" key="2">
    <source>
        <dbReference type="ARBA" id="ARBA00008377"/>
    </source>
</evidence>
<keyword evidence="3" id="KW-1003">Cell membrane</keyword>
<evidence type="ECO:0000256" key="4">
    <source>
        <dbReference type="ARBA" id="ARBA00022622"/>
    </source>
</evidence>
<evidence type="ECO:0000256" key="1">
    <source>
        <dbReference type="ARBA" id="ARBA00004609"/>
    </source>
</evidence>
<dbReference type="GO" id="GO:0005886">
    <property type="term" value="C:plasma membrane"/>
    <property type="evidence" value="ECO:0000318"/>
    <property type="project" value="GO_Central"/>
</dbReference>
<dbReference type="eggNOG" id="ENOG502RZNR">
    <property type="taxonomic scope" value="Eukaryota"/>
</dbReference>
<dbReference type="Bgee" id="ENSACAG00000015001">
    <property type="expression patterns" value="Expressed in testis and 4 other cell types or tissues"/>
</dbReference>
<dbReference type="STRING" id="28377.ENSACAP00000014710"/>
<evidence type="ECO:0000256" key="3">
    <source>
        <dbReference type="ARBA" id="ARBA00022475"/>
    </source>
</evidence>
<protein>
    <submittedName>
        <fullName evidence="10">Neuritin 1</fullName>
    </submittedName>
</protein>
<comment type="subcellular location">
    <subcellularLocation>
        <location evidence="1">Cell membrane</location>
        <topology evidence="1">Lipid-anchor</topology>
        <topology evidence="1">GPI-anchor</topology>
    </subcellularLocation>
</comment>
<dbReference type="PANTHER" id="PTHR15902:SF1">
    <property type="entry name" value="NEURITIN"/>
    <property type="match status" value="1"/>
</dbReference>
<dbReference type="GeneTree" id="ENSGT00530000063853"/>
<dbReference type="GO" id="GO:1990138">
    <property type="term" value="P:neuron projection extension"/>
    <property type="evidence" value="ECO:0000318"/>
    <property type="project" value="GO_Central"/>
</dbReference>
<keyword evidence="5" id="KW-0732">Signal</keyword>
<dbReference type="Proteomes" id="UP000001646">
    <property type="component" value="Unplaced"/>
</dbReference>
<dbReference type="Pfam" id="PF15056">
    <property type="entry name" value="NRN1"/>
    <property type="match status" value="1"/>
</dbReference>
<keyword evidence="4" id="KW-0336">GPI-anchor</keyword>
<reference evidence="10" key="3">
    <citation type="submission" date="2025-09" db="UniProtKB">
        <authorList>
            <consortium name="Ensembl"/>
        </authorList>
    </citation>
    <scope>IDENTIFICATION</scope>
</reference>
<dbReference type="InParanoid" id="H9GLR7"/>
<sequence>MRESKKPKAYREGKRAKKERESLSPAGNLLFGNAWRGAGAAAAPRVPSGPSFTLRTEEKPHLGRSAVANGCTQDRMGLQLNGRYISLVLAVQLASLVQAVRAAGKCDAVFKGFSDCVLKMGQNIALYQQDPDDKKNLETICRYWDDFHACTLIALTDCQQEGVTDVWEKLKEKSKKLDYEGNLFVLCSKTKAAGSSVVALPSPWLVVALSAALATRFSL</sequence>
<feature type="compositionally biased region" description="Basic and acidic residues" evidence="9">
    <location>
        <begin position="1"/>
        <end position="22"/>
    </location>
</feature>
<evidence type="ECO:0000313" key="10">
    <source>
        <dbReference type="Ensembl" id="ENSACAP00000014710.4"/>
    </source>
</evidence>
<dbReference type="InterPro" id="IPR026144">
    <property type="entry name" value="Neuritin_fam"/>
</dbReference>
<comment type="similarity">
    <text evidence="2">Belongs to the neuritin family.</text>
</comment>
<dbReference type="CTD" id="51299"/>
<accession>H9GLR7</accession>
<dbReference type="Ensembl" id="ENSACAT00000015011.4">
    <property type="protein sequence ID" value="ENSACAP00000014710.4"/>
    <property type="gene ID" value="ENSACAG00000015001.4"/>
</dbReference>
<reference evidence="10" key="2">
    <citation type="submission" date="2025-08" db="UniProtKB">
        <authorList>
            <consortium name="Ensembl"/>
        </authorList>
    </citation>
    <scope>IDENTIFICATION</scope>
</reference>
<dbReference type="PANTHER" id="PTHR15902">
    <property type="entry name" value="NEURITIN-RELATED"/>
    <property type="match status" value="1"/>
</dbReference>
<keyword evidence="6" id="KW-0472">Membrane</keyword>
<dbReference type="OrthoDB" id="9928047at2759"/>
<reference evidence="10" key="1">
    <citation type="submission" date="2009-12" db="EMBL/GenBank/DDBJ databases">
        <title>The Genome Sequence of Anolis carolinensis (Green Anole Lizard).</title>
        <authorList>
            <consortium name="The Genome Sequencing Platform"/>
            <person name="Di Palma F."/>
            <person name="Alfoldi J."/>
            <person name="Heiman D."/>
            <person name="Young S."/>
            <person name="Grabherr M."/>
            <person name="Johnson J."/>
            <person name="Lander E.S."/>
            <person name="Lindblad-Toh K."/>
        </authorList>
    </citation>
    <scope>NUCLEOTIDE SEQUENCE [LARGE SCALE GENOMIC DNA]</scope>
    <source>
        <strain evidence="10">JBL SC #1</strain>
    </source>
</reference>
<gene>
    <name evidence="10" type="primary">NRN1</name>
</gene>
<evidence type="ECO:0000256" key="5">
    <source>
        <dbReference type="ARBA" id="ARBA00022729"/>
    </source>
</evidence>
<name>H9GLR7_ANOCA</name>
<proteinExistence type="inferred from homology"/>
<organism evidence="10 11">
    <name type="scientific">Anolis carolinensis</name>
    <name type="common">Green anole</name>
    <name type="synonym">American chameleon</name>
    <dbReference type="NCBI Taxonomy" id="28377"/>
    <lineage>
        <taxon>Eukaryota</taxon>
        <taxon>Metazoa</taxon>
        <taxon>Chordata</taxon>
        <taxon>Craniata</taxon>
        <taxon>Vertebrata</taxon>
        <taxon>Euteleostomi</taxon>
        <taxon>Lepidosauria</taxon>
        <taxon>Squamata</taxon>
        <taxon>Bifurcata</taxon>
        <taxon>Unidentata</taxon>
        <taxon>Episquamata</taxon>
        <taxon>Toxicofera</taxon>
        <taxon>Iguania</taxon>
        <taxon>Dactyloidae</taxon>
        <taxon>Anolis</taxon>
    </lineage>
</organism>
<keyword evidence="11" id="KW-1185">Reference proteome</keyword>
<dbReference type="GeneID" id="100562704"/>
<keyword evidence="8" id="KW-0449">Lipoprotein</keyword>
<dbReference type="AlphaFoldDB" id="H9GLR7"/>
<keyword evidence="7" id="KW-0325">Glycoprotein</keyword>
<dbReference type="HOGENOM" id="CLU_135101_0_0_1"/>
<feature type="region of interest" description="Disordered" evidence="9">
    <location>
        <begin position="1"/>
        <end position="25"/>
    </location>
</feature>